<dbReference type="EMBL" id="JAGETX010000027">
    <property type="protein sequence ID" value="MBO3273201.1"/>
    <property type="molecule type" value="Genomic_DNA"/>
</dbReference>
<sequence length="429" mass="49338">MEEQFTGALADARRYFPELLSPFSAPDNLPASTDRQVVLTFARTLALWASDHLGQRLVLEDFDKGYDRVPEKEAYVDACERMLNKVRIYSEGHYPQPNLFPDAPLYPGGPLRPMEEVWRDVRSSVWRFREWVRWRRYTPIEQLLEVLTTVQIRKQGEFPGEYTVHVKPVGGDDLWFKALVRSFRRAAIHAAPHELAIPFDTLRAIKELDLSRVIRVEELHDQQKCSLSTLLSDYPMLHLKGLEEEHVISEQVAEDFWINLLHELINRITWGYEAYNVVATKLDKPQADNPLVTEQNIKKWVRTGRLKEKNTTGTDDKIVIPDPWSGILLNDYTVDDLDKLLFDTELLVDINNRTLAPEAKGSSVWVGIAEGLSTRKRLDFTNRSKVYRALIRRYGKEICSKSTMEHGYKPTDAKASAYAATVQARVASL</sequence>
<keyword evidence="2" id="KW-1185">Reference proteome</keyword>
<evidence type="ECO:0000313" key="1">
    <source>
        <dbReference type="EMBL" id="MBO3273201.1"/>
    </source>
</evidence>
<protein>
    <submittedName>
        <fullName evidence="1">Uncharacterized protein</fullName>
    </submittedName>
</protein>
<reference evidence="1 2" key="1">
    <citation type="submission" date="2021-03" db="EMBL/GenBank/DDBJ databases">
        <authorList>
            <person name="Kim M.K."/>
        </authorList>
    </citation>
    <scope>NUCLEOTIDE SEQUENCE [LARGE SCALE GENOMIC DNA]</scope>
    <source>
        <strain evidence="1 2">BT507</strain>
    </source>
</reference>
<dbReference type="Proteomes" id="UP000670527">
    <property type="component" value="Unassembled WGS sequence"/>
</dbReference>
<name>A0ABS3THQ3_9BACT</name>
<gene>
    <name evidence="1" type="ORF">J4D97_21305</name>
</gene>
<comment type="caution">
    <text evidence="1">The sequence shown here is derived from an EMBL/GenBank/DDBJ whole genome shotgun (WGS) entry which is preliminary data.</text>
</comment>
<dbReference type="RefSeq" id="WP_208309344.1">
    <property type="nucleotide sequence ID" value="NZ_JAGETX010000027.1"/>
</dbReference>
<organism evidence="1 2">
    <name type="scientific">Hymenobacter defluvii</name>
    <dbReference type="NCBI Taxonomy" id="2054411"/>
    <lineage>
        <taxon>Bacteria</taxon>
        <taxon>Pseudomonadati</taxon>
        <taxon>Bacteroidota</taxon>
        <taxon>Cytophagia</taxon>
        <taxon>Cytophagales</taxon>
        <taxon>Hymenobacteraceae</taxon>
        <taxon>Hymenobacter</taxon>
    </lineage>
</organism>
<evidence type="ECO:0000313" key="2">
    <source>
        <dbReference type="Proteomes" id="UP000670527"/>
    </source>
</evidence>
<proteinExistence type="predicted"/>
<accession>A0ABS3THQ3</accession>